<feature type="compositionally biased region" description="Basic residues" evidence="5">
    <location>
        <begin position="24"/>
        <end position="44"/>
    </location>
</feature>
<proteinExistence type="inferred from homology"/>
<keyword evidence="1 3" id="KW-0547">Nucleotide-binding</keyword>
<dbReference type="InterPro" id="IPR000719">
    <property type="entry name" value="Prot_kinase_dom"/>
</dbReference>
<evidence type="ECO:0000259" key="6">
    <source>
        <dbReference type="PROSITE" id="PS50011"/>
    </source>
</evidence>
<comment type="similarity">
    <text evidence="4">Belongs to the protein kinase superfamily.</text>
</comment>
<dbReference type="PROSITE" id="PS00107">
    <property type="entry name" value="PROTEIN_KINASE_ATP"/>
    <property type="match status" value="1"/>
</dbReference>
<feature type="compositionally biased region" description="Low complexity" evidence="5">
    <location>
        <begin position="54"/>
        <end position="93"/>
    </location>
</feature>
<dbReference type="SUPFAM" id="SSF56112">
    <property type="entry name" value="Protein kinase-like (PK-like)"/>
    <property type="match status" value="1"/>
</dbReference>
<feature type="compositionally biased region" description="Polar residues" evidence="5">
    <location>
        <begin position="1"/>
        <end position="19"/>
    </location>
</feature>
<dbReference type="InterPro" id="IPR017441">
    <property type="entry name" value="Protein_kinase_ATP_BS"/>
</dbReference>
<dbReference type="Gene3D" id="1.10.510.10">
    <property type="entry name" value="Transferase(Phosphotransferase) domain 1"/>
    <property type="match status" value="1"/>
</dbReference>
<feature type="domain" description="Protein kinase" evidence="6">
    <location>
        <begin position="114"/>
        <end position="399"/>
    </location>
</feature>
<evidence type="ECO:0000256" key="1">
    <source>
        <dbReference type="ARBA" id="ARBA00022741"/>
    </source>
</evidence>
<feature type="region of interest" description="Disordered" evidence="5">
    <location>
        <begin position="429"/>
        <end position="492"/>
    </location>
</feature>
<evidence type="ECO:0000256" key="5">
    <source>
        <dbReference type="SAM" id="MobiDB-lite"/>
    </source>
</evidence>
<dbReference type="PANTHER" id="PTHR24345">
    <property type="entry name" value="SERINE/THREONINE-PROTEIN KINASE PLK"/>
    <property type="match status" value="1"/>
</dbReference>
<dbReference type="GO" id="GO:0005524">
    <property type="term" value="F:ATP binding"/>
    <property type="evidence" value="ECO:0007669"/>
    <property type="project" value="UniProtKB-UniRule"/>
</dbReference>
<dbReference type="InterPro" id="IPR008271">
    <property type="entry name" value="Ser/Thr_kinase_AS"/>
</dbReference>
<feature type="compositionally biased region" description="Polar residues" evidence="5">
    <location>
        <begin position="429"/>
        <end position="440"/>
    </location>
</feature>
<gene>
    <name evidence="7" type="primary">HRK1_2</name>
    <name evidence="7" type="ORF">H4219_001908</name>
</gene>
<dbReference type="GO" id="GO:0004674">
    <property type="term" value="F:protein serine/threonine kinase activity"/>
    <property type="evidence" value="ECO:0007669"/>
    <property type="project" value="UniProtKB-KW"/>
</dbReference>
<keyword evidence="4 7" id="KW-0723">Serine/threonine-protein kinase</keyword>
<dbReference type="PROSITE" id="PS00108">
    <property type="entry name" value="PROTEIN_KINASE_ST"/>
    <property type="match status" value="1"/>
</dbReference>
<sequence>MSGQKRSSAFSALSPTATLTDGHHSHHSRWHSKAAKNLKKLFGIRKRDADGKEISSSPNKESSEESTTSSSTSQESQIITATHLSSSSNSSSSTHVDGELIRWVKAGYITENYGAPLRAIGQGTGGTVSLYEAGGKKYAIKQFQFQTRKSRTYGSSASTADDGISPNQWKHLLDEAHFSLSLRHPCIIQTYEFVREPDNKVYSVMEYCELDLFSVIQDAPPVPDHPERALDDQRSEYLFYQILCAMHYLHTTARIAHRDIKLDNICVEDGDRIRMIDFGCSLEWSADDEPEATDVCGSNPYIAPEVFNVKQLAKRKYDPRPVDIWALAIVYLSMISGHFPWEIANSSDPNYQLYVQHRHKVIDHWVKPSHPANKLINDMLSIDSTKRPTIQQAFEYQWVKDLHEKYGNFGSSLTEEVVMDVEADQTTMPRTKISNASTLVSNASAESSTSTPATSRLNSAADTENGYYQPRSTSKHESPLEASSNGPQNSIAMSNYCL</sequence>
<name>A0A9W7ZZS3_9FUNG</name>
<dbReference type="SMART" id="SM00220">
    <property type="entry name" value="S_TKc"/>
    <property type="match status" value="1"/>
</dbReference>
<evidence type="ECO:0000256" key="2">
    <source>
        <dbReference type="ARBA" id="ARBA00022840"/>
    </source>
</evidence>
<evidence type="ECO:0000313" key="7">
    <source>
        <dbReference type="EMBL" id="KAJ1919552.1"/>
    </source>
</evidence>
<dbReference type="OrthoDB" id="6513151at2759"/>
<keyword evidence="2 3" id="KW-0067">ATP-binding</keyword>
<organism evidence="7 8">
    <name type="scientific">Mycoemilia scoparia</name>
    <dbReference type="NCBI Taxonomy" id="417184"/>
    <lineage>
        <taxon>Eukaryota</taxon>
        <taxon>Fungi</taxon>
        <taxon>Fungi incertae sedis</taxon>
        <taxon>Zoopagomycota</taxon>
        <taxon>Kickxellomycotina</taxon>
        <taxon>Kickxellomycetes</taxon>
        <taxon>Kickxellales</taxon>
        <taxon>Kickxellaceae</taxon>
        <taxon>Mycoemilia</taxon>
    </lineage>
</organism>
<dbReference type="AlphaFoldDB" id="A0A9W7ZZS3"/>
<dbReference type="Pfam" id="PF00069">
    <property type="entry name" value="Pkinase"/>
    <property type="match status" value="1"/>
</dbReference>
<feature type="compositionally biased region" description="Low complexity" evidence="5">
    <location>
        <begin position="441"/>
        <end position="455"/>
    </location>
</feature>
<dbReference type="PROSITE" id="PS50011">
    <property type="entry name" value="PROTEIN_KINASE_DOM"/>
    <property type="match status" value="1"/>
</dbReference>
<keyword evidence="7" id="KW-0418">Kinase</keyword>
<evidence type="ECO:0000256" key="4">
    <source>
        <dbReference type="RuleBase" id="RU000304"/>
    </source>
</evidence>
<evidence type="ECO:0000313" key="8">
    <source>
        <dbReference type="Proteomes" id="UP001150538"/>
    </source>
</evidence>
<dbReference type="InterPro" id="IPR011009">
    <property type="entry name" value="Kinase-like_dom_sf"/>
</dbReference>
<dbReference type="EMBL" id="JANBPU010000025">
    <property type="protein sequence ID" value="KAJ1919552.1"/>
    <property type="molecule type" value="Genomic_DNA"/>
</dbReference>
<keyword evidence="7" id="KW-0808">Transferase</keyword>
<evidence type="ECO:0000256" key="3">
    <source>
        <dbReference type="PROSITE-ProRule" id="PRU10141"/>
    </source>
</evidence>
<comment type="caution">
    <text evidence="7">The sequence shown here is derived from an EMBL/GenBank/DDBJ whole genome shotgun (WGS) entry which is preliminary data.</text>
</comment>
<dbReference type="GO" id="GO:0005634">
    <property type="term" value="C:nucleus"/>
    <property type="evidence" value="ECO:0007669"/>
    <property type="project" value="TreeGrafter"/>
</dbReference>
<protein>
    <submittedName>
        <fullName evidence="7">Serine/threonine protein kinase</fullName>
    </submittedName>
</protein>
<dbReference type="Proteomes" id="UP001150538">
    <property type="component" value="Unassembled WGS sequence"/>
</dbReference>
<keyword evidence="8" id="KW-1185">Reference proteome</keyword>
<accession>A0A9W7ZZS3</accession>
<feature type="binding site" evidence="3">
    <location>
        <position position="141"/>
    </location>
    <ligand>
        <name>ATP</name>
        <dbReference type="ChEBI" id="CHEBI:30616"/>
    </ligand>
</feature>
<reference evidence="7" key="1">
    <citation type="submission" date="2022-07" db="EMBL/GenBank/DDBJ databases">
        <title>Phylogenomic reconstructions and comparative analyses of Kickxellomycotina fungi.</title>
        <authorList>
            <person name="Reynolds N.K."/>
            <person name="Stajich J.E."/>
            <person name="Barry K."/>
            <person name="Grigoriev I.V."/>
            <person name="Crous P."/>
            <person name="Smith M.E."/>
        </authorList>
    </citation>
    <scope>NUCLEOTIDE SEQUENCE</scope>
    <source>
        <strain evidence="7">NBRC 100468</strain>
    </source>
</reference>
<feature type="region of interest" description="Disordered" evidence="5">
    <location>
        <begin position="1"/>
        <end position="94"/>
    </location>
</feature>
<feature type="compositionally biased region" description="Polar residues" evidence="5">
    <location>
        <begin position="481"/>
        <end position="492"/>
    </location>
</feature>